<comment type="cofactor">
    <cofactor evidence="1">
        <name>Mn(2+)</name>
        <dbReference type="ChEBI" id="CHEBI:29035"/>
    </cofactor>
</comment>
<dbReference type="Gene3D" id="3.40.50.20">
    <property type="match status" value="1"/>
</dbReference>
<evidence type="ECO:0000256" key="3">
    <source>
        <dbReference type="ARBA" id="ARBA00005174"/>
    </source>
</evidence>
<proteinExistence type="inferred from homology"/>
<dbReference type="SUPFAM" id="SSF51246">
    <property type="entry name" value="Rudiment single hybrid motif"/>
    <property type="match status" value="1"/>
</dbReference>
<dbReference type="GO" id="GO:0046872">
    <property type="term" value="F:metal ion binding"/>
    <property type="evidence" value="ECO:0007669"/>
    <property type="project" value="UniProtKB-KW"/>
</dbReference>
<dbReference type="InterPro" id="IPR020562">
    <property type="entry name" value="PRibGlycinamide_synth_N"/>
</dbReference>
<dbReference type="InterPro" id="IPR020559">
    <property type="entry name" value="PRibGlycinamide_synth_CS"/>
</dbReference>
<dbReference type="NCBIfam" id="TIGR00877">
    <property type="entry name" value="purD"/>
    <property type="match status" value="1"/>
</dbReference>
<dbReference type="SMART" id="SM01210">
    <property type="entry name" value="GARS_C"/>
    <property type="match status" value="1"/>
</dbReference>
<evidence type="ECO:0000256" key="13">
    <source>
        <dbReference type="ARBA" id="ARBA00042864"/>
    </source>
</evidence>
<evidence type="ECO:0000256" key="1">
    <source>
        <dbReference type="ARBA" id="ARBA00001936"/>
    </source>
</evidence>
<dbReference type="Gene3D" id="3.30.1490.20">
    <property type="entry name" value="ATP-grasp fold, A domain"/>
    <property type="match status" value="1"/>
</dbReference>
<keyword evidence="6" id="KW-0479">Metal-binding</keyword>
<keyword evidence="10" id="KW-0464">Manganese</keyword>
<evidence type="ECO:0000256" key="5">
    <source>
        <dbReference type="ARBA" id="ARBA00022598"/>
    </source>
</evidence>
<dbReference type="Gene3D" id="3.30.470.20">
    <property type="entry name" value="ATP-grasp fold, B domain"/>
    <property type="match status" value="1"/>
</dbReference>
<dbReference type="FunFam" id="3.90.600.10:FF:000001">
    <property type="entry name" value="Trifunctional purine biosynthetic protein adenosine-3"/>
    <property type="match status" value="1"/>
</dbReference>
<dbReference type="PANTHER" id="PTHR43472:SF1">
    <property type="entry name" value="PHOSPHORIBOSYLAMINE--GLYCINE LIGASE, CHLOROPLASTIC"/>
    <property type="match status" value="1"/>
</dbReference>
<dbReference type="GO" id="GO:0005524">
    <property type="term" value="F:ATP binding"/>
    <property type="evidence" value="ECO:0007669"/>
    <property type="project" value="UniProtKB-UniRule"/>
</dbReference>
<dbReference type="InterPro" id="IPR000115">
    <property type="entry name" value="PRibGlycinamide_synth"/>
</dbReference>
<dbReference type="RefSeq" id="WP_179980423.1">
    <property type="nucleotide sequence ID" value="NZ_LT608333.1"/>
</dbReference>
<evidence type="ECO:0000256" key="2">
    <source>
        <dbReference type="ARBA" id="ARBA00001946"/>
    </source>
</evidence>
<dbReference type="FunFam" id="3.40.50.20:FF:000006">
    <property type="entry name" value="Phosphoribosylamine--glycine ligase, chloroplastic"/>
    <property type="match status" value="1"/>
</dbReference>
<dbReference type="AlphaFoldDB" id="A0A212L5P1"/>
<dbReference type="SMART" id="SM01209">
    <property type="entry name" value="GARS_A"/>
    <property type="match status" value="1"/>
</dbReference>
<evidence type="ECO:0000256" key="12">
    <source>
        <dbReference type="ARBA" id="ARBA00042242"/>
    </source>
</evidence>
<dbReference type="SUPFAM" id="SSF56059">
    <property type="entry name" value="Glutathione synthetase ATP-binding domain-like"/>
    <property type="match status" value="1"/>
</dbReference>
<keyword evidence="5 14" id="KW-0436">Ligase</keyword>
<dbReference type="InterPro" id="IPR020560">
    <property type="entry name" value="PRibGlycinamide_synth_C-dom"/>
</dbReference>
<comment type="cofactor">
    <cofactor evidence="2">
        <name>Mg(2+)</name>
        <dbReference type="ChEBI" id="CHEBI:18420"/>
    </cofactor>
</comment>
<protein>
    <recommendedName>
        <fullName evidence="4 14">Phosphoribosylamine--glycine ligase</fullName>
        <ecNumber evidence="4 14">6.3.4.13</ecNumber>
    </recommendedName>
    <alternativeName>
        <fullName evidence="14">GARS</fullName>
    </alternativeName>
    <alternativeName>
        <fullName evidence="12 14">Glycinamide ribonucleotide synthetase</fullName>
    </alternativeName>
    <alternativeName>
        <fullName evidence="13 14">Phosphoribosylglycinamide synthetase</fullName>
    </alternativeName>
</protein>
<evidence type="ECO:0000256" key="14">
    <source>
        <dbReference type="HAMAP-Rule" id="MF_00138"/>
    </source>
</evidence>
<dbReference type="InterPro" id="IPR020561">
    <property type="entry name" value="PRibGlycinamid_synth_ATP-grasp"/>
</dbReference>
<gene>
    <name evidence="14 17" type="primary">purD</name>
    <name evidence="17" type="ORF">KL86DES1_20903</name>
</gene>
<dbReference type="Pfam" id="PF01071">
    <property type="entry name" value="GARS_A"/>
    <property type="match status" value="1"/>
</dbReference>
<comment type="similarity">
    <text evidence="11 14">Belongs to the GARS family.</text>
</comment>
<reference evidence="17" key="1">
    <citation type="submission" date="2016-08" db="EMBL/GenBank/DDBJ databases">
        <authorList>
            <person name="Seilhamer J.J."/>
        </authorList>
    </citation>
    <scope>NUCLEOTIDE SEQUENCE</scope>
    <source>
        <strain evidence="17">86-1</strain>
    </source>
</reference>
<dbReference type="Pfam" id="PF02843">
    <property type="entry name" value="GARS_C"/>
    <property type="match status" value="1"/>
</dbReference>
<evidence type="ECO:0000256" key="15">
    <source>
        <dbReference type="PROSITE-ProRule" id="PRU00409"/>
    </source>
</evidence>
<sequence>MRILVIGSGGREHALVWKFMQSPGVKAVFAAPGNGGTSREGAVNVPVPVDDLDGLVALARKENIDLVMPGPELPLTLGITDRMREAGIACFGPDSYGAKLEGSKAFAKEIMARAQVPTAHSAVFSDAEMAKNHVAKVGGPLVVKADGLAAGKGVIMATDSQEALQAIDDIMSARAFGSAGDLVVLEEWLVGEEASFLCLCDGERAVPLPSAQDHKRVFDNDEGPNTGGMGAYSPAPVLPDDMLEEMADLTVRPILRELAKDGHPFVGVLYAGLMMTADGPKVLEYNVRFGDPECQPMLMRLEGDLPRIMLDGIAGKLDPTSIGQSAKTALGVVMTAEGYPGAYTKGVPITGISEADALPGVKVFHGGTTIRDGALVSSGGRVLCVTALGDDLEDAQRAAYAGVEKIRMDGGFYRKDIGQKGINRLKGK</sequence>
<dbReference type="HAMAP" id="MF_00138">
    <property type="entry name" value="GARS"/>
    <property type="match status" value="1"/>
</dbReference>
<dbReference type="InterPro" id="IPR011054">
    <property type="entry name" value="Rudment_hybrid_motif"/>
</dbReference>
<dbReference type="InterPro" id="IPR037123">
    <property type="entry name" value="PRibGlycinamide_synth_C_sf"/>
</dbReference>
<evidence type="ECO:0000313" key="17">
    <source>
        <dbReference type="EMBL" id="SCM72894.1"/>
    </source>
</evidence>
<evidence type="ECO:0000256" key="8">
    <source>
        <dbReference type="ARBA" id="ARBA00022755"/>
    </source>
</evidence>
<dbReference type="InterPro" id="IPR011761">
    <property type="entry name" value="ATP-grasp"/>
</dbReference>
<evidence type="ECO:0000256" key="7">
    <source>
        <dbReference type="ARBA" id="ARBA00022741"/>
    </source>
</evidence>
<dbReference type="PROSITE" id="PS50975">
    <property type="entry name" value="ATP_GRASP"/>
    <property type="match status" value="1"/>
</dbReference>
<keyword evidence="9 15" id="KW-0067">ATP-binding</keyword>
<comment type="catalytic activity">
    <reaction evidence="14">
        <text>5-phospho-beta-D-ribosylamine + glycine + ATP = N(1)-(5-phospho-beta-D-ribosyl)glycinamide + ADP + phosphate + H(+)</text>
        <dbReference type="Rhea" id="RHEA:17453"/>
        <dbReference type="ChEBI" id="CHEBI:15378"/>
        <dbReference type="ChEBI" id="CHEBI:30616"/>
        <dbReference type="ChEBI" id="CHEBI:43474"/>
        <dbReference type="ChEBI" id="CHEBI:57305"/>
        <dbReference type="ChEBI" id="CHEBI:58681"/>
        <dbReference type="ChEBI" id="CHEBI:143788"/>
        <dbReference type="ChEBI" id="CHEBI:456216"/>
        <dbReference type="EC" id="6.3.4.13"/>
    </reaction>
</comment>
<keyword evidence="8 14" id="KW-0658">Purine biosynthesis</keyword>
<evidence type="ECO:0000256" key="6">
    <source>
        <dbReference type="ARBA" id="ARBA00022723"/>
    </source>
</evidence>
<organism evidence="17">
    <name type="scientific">uncultured Desulfovibrio sp</name>
    <dbReference type="NCBI Taxonomy" id="167968"/>
    <lineage>
        <taxon>Bacteria</taxon>
        <taxon>Pseudomonadati</taxon>
        <taxon>Thermodesulfobacteriota</taxon>
        <taxon>Desulfovibrionia</taxon>
        <taxon>Desulfovibrionales</taxon>
        <taxon>Desulfovibrionaceae</taxon>
        <taxon>Desulfovibrio</taxon>
        <taxon>environmental samples</taxon>
    </lineage>
</organism>
<comment type="pathway">
    <text evidence="3 14">Purine metabolism; IMP biosynthesis via de novo pathway; N(1)-(5-phospho-D-ribosyl)glycinamide from 5-phospho-alpha-D-ribose 1-diphosphate: step 2/2.</text>
</comment>
<dbReference type="UniPathway" id="UPA00074">
    <property type="reaction ID" value="UER00125"/>
</dbReference>
<evidence type="ECO:0000256" key="11">
    <source>
        <dbReference type="ARBA" id="ARBA00038345"/>
    </source>
</evidence>
<accession>A0A212L5P1</accession>
<dbReference type="EMBL" id="FMJC01000002">
    <property type="protein sequence ID" value="SCM72894.1"/>
    <property type="molecule type" value="Genomic_DNA"/>
</dbReference>
<evidence type="ECO:0000256" key="10">
    <source>
        <dbReference type="ARBA" id="ARBA00023211"/>
    </source>
</evidence>
<dbReference type="GO" id="GO:0004637">
    <property type="term" value="F:phosphoribosylamine-glycine ligase activity"/>
    <property type="evidence" value="ECO:0007669"/>
    <property type="project" value="UniProtKB-UniRule"/>
</dbReference>
<dbReference type="InterPro" id="IPR013815">
    <property type="entry name" value="ATP_grasp_subdomain_1"/>
</dbReference>
<dbReference type="FunFam" id="3.30.470.20:FF:000018">
    <property type="entry name" value="Trifunctional purine biosynthetic protein adenosine-3"/>
    <property type="match status" value="1"/>
</dbReference>
<evidence type="ECO:0000259" key="16">
    <source>
        <dbReference type="PROSITE" id="PS50975"/>
    </source>
</evidence>
<keyword evidence="7 15" id="KW-0547">Nucleotide-binding</keyword>
<dbReference type="InterPro" id="IPR016185">
    <property type="entry name" value="PreATP-grasp_dom_sf"/>
</dbReference>
<evidence type="ECO:0000256" key="9">
    <source>
        <dbReference type="ARBA" id="ARBA00022840"/>
    </source>
</evidence>
<feature type="domain" description="ATP-grasp" evidence="16">
    <location>
        <begin position="108"/>
        <end position="314"/>
    </location>
</feature>
<dbReference type="GO" id="GO:0006189">
    <property type="term" value="P:'de novo' IMP biosynthetic process"/>
    <property type="evidence" value="ECO:0007669"/>
    <property type="project" value="UniProtKB-UniRule"/>
</dbReference>
<dbReference type="PROSITE" id="PS00184">
    <property type="entry name" value="GARS"/>
    <property type="match status" value="1"/>
</dbReference>
<dbReference type="Gene3D" id="3.90.600.10">
    <property type="entry name" value="Phosphoribosylglycinamide synthetase, C-terminal domain"/>
    <property type="match status" value="1"/>
</dbReference>
<dbReference type="GO" id="GO:0009113">
    <property type="term" value="P:purine nucleobase biosynthetic process"/>
    <property type="evidence" value="ECO:0007669"/>
    <property type="project" value="InterPro"/>
</dbReference>
<dbReference type="SUPFAM" id="SSF52440">
    <property type="entry name" value="PreATP-grasp domain"/>
    <property type="match status" value="1"/>
</dbReference>
<evidence type="ECO:0000256" key="4">
    <source>
        <dbReference type="ARBA" id="ARBA00013255"/>
    </source>
</evidence>
<name>A0A212L5P1_9BACT</name>
<dbReference type="Pfam" id="PF02844">
    <property type="entry name" value="GARS_N"/>
    <property type="match status" value="1"/>
</dbReference>
<dbReference type="PANTHER" id="PTHR43472">
    <property type="entry name" value="PHOSPHORIBOSYLAMINE--GLYCINE LIGASE"/>
    <property type="match status" value="1"/>
</dbReference>
<dbReference type="EC" id="6.3.4.13" evidence="4 14"/>